<dbReference type="InterPro" id="IPR010341">
    <property type="entry name" value="DUF936_pln"/>
</dbReference>
<protein>
    <recommendedName>
        <fullName evidence="6">DUF936 family protein</fullName>
    </recommendedName>
</protein>
<evidence type="ECO:0000256" key="1">
    <source>
        <dbReference type="SAM" id="MobiDB-lite"/>
    </source>
</evidence>
<gene>
    <name evidence="4" type="ORF">Ahy_A05g025306</name>
</gene>
<proteinExistence type="predicted"/>
<dbReference type="OrthoDB" id="1602505at2759"/>
<dbReference type="PANTHER" id="PTHR31928">
    <property type="entry name" value="EXPRESSED PROTEIN"/>
    <property type="match status" value="1"/>
</dbReference>
<feature type="compositionally biased region" description="Polar residues" evidence="1">
    <location>
        <begin position="380"/>
        <end position="393"/>
    </location>
</feature>
<name>A0A445D887_ARAHY</name>
<evidence type="ECO:0000313" key="4">
    <source>
        <dbReference type="EMBL" id="RYR59418.1"/>
    </source>
</evidence>
<dbReference type="Proteomes" id="UP000289738">
    <property type="component" value="Chromosome A05"/>
</dbReference>
<evidence type="ECO:0000259" key="2">
    <source>
        <dbReference type="Pfam" id="PF06075"/>
    </source>
</evidence>
<comment type="caution">
    <text evidence="4">The sequence shown here is derived from an EMBL/GenBank/DDBJ whole genome shotgun (WGS) entry which is preliminary data.</text>
</comment>
<sequence length="673" mass="73802">MTVGPQRSEITTNFEKEIYPHPSVPSYRCKTATSSFPLFLKAEFQEQEHHFKNHPHSHPRLHANFIQPNPKQKKKKHQQHNLLIMATLAPGILQKLLEGLKTGEKPTSEHRSSLLQITDIVPAELDEKSLFPKHGFYIKLSDSSHSIYAALPSDQHDFVLSNKMQLGQFIYVDRLEPGSPVPIVLGAKPLPGRHPLVGTPEPLMGLRERGSHRKENSASVPRRGSWETLSSPVVVKPVNLDFDQCTPVKGSVVRSVSSFISPLVRVRAGGGGGATPASGVRSSVGGGVLTARMMDSKGEREKESPGSLIRKSCVVGTSATKVLRSRSVCEREPRVPIIPFKLAEKKSTTPPPRLRNARAVCTPSVAGDSQSQDSSNSSNMASQPLSKSTTNNSAFDNSIGLSLPMNLPGKLSSLGKEAVQQREVAQKIALQALRDASATETVVRSLKMFSNLCKSARPDSPAACFERFIEFHNEITQGINDMVSIQAATSASELAQKPKGEEEPQVLHEVTHNSMDQSSNKRKCGVYKSMAAIPERQENKTSTGRVLRSNINQKEMLEKKGSKLGALEPVGENDENKKPATAPCSSLNNTIKLAKQIETEAGNWFMEFIEKALETGLKKAKGESAGDVRKVPQSLVLKVMNWVEVQQFDNNKRPSHPKAAQIARKLRIKIKNP</sequence>
<feature type="domain" description="DUF6857" evidence="3">
    <location>
        <begin position="406"/>
        <end position="670"/>
    </location>
</feature>
<feature type="region of interest" description="Disordered" evidence="1">
    <location>
        <begin position="342"/>
        <end position="393"/>
    </location>
</feature>
<evidence type="ECO:0000313" key="5">
    <source>
        <dbReference type="Proteomes" id="UP000289738"/>
    </source>
</evidence>
<feature type="domain" description="DUF936" evidence="2">
    <location>
        <begin position="88"/>
        <end position="204"/>
    </location>
</feature>
<organism evidence="4 5">
    <name type="scientific">Arachis hypogaea</name>
    <name type="common">Peanut</name>
    <dbReference type="NCBI Taxonomy" id="3818"/>
    <lineage>
        <taxon>Eukaryota</taxon>
        <taxon>Viridiplantae</taxon>
        <taxon>Streptophyta</taxon>
        <taxon>Embryophyta</taxon>
        <taxon>Tracheophyta</taxon>
        <taxon>Spermatophyta</taxon>
        <taxon>Magnoliopsida</taxon>
        <taxon>eudicotyledons</taxon>
        <taxon>Gunneridae</taxon>
        <taxon>Pentapetalae</taxon>
        <taxon>rosids</taxon>
        <taxon>fabids</taxon>
        <taxon>Fabales</taxon>
        <taxon>Fabaceae</taxon>
        <taxon>Papilionoideae</taxon>
        <taxon>50 kb inversion clade</taxon>
        <taxon>dalbergioids sensu lato</taxon>
        <taxon>Dalbergieae</taxon>
        <taxon>Pterocarpus clade</taxon>
        <taxon>Arachis</taxon>
    </lineage>
</organism>
<dbReference type="AlphaFoldDB" id="A0A445D887"/>
<dbReference type="EMBL" id="SDMP01000005">
    <property type="protein sequence ID" value="RYR59418.1"/>
    <property type="molecule type" value="Genomic_DNA"/>
</dbReference>
<evidence type="ECO:0008006" key="6">
    <source>
        <dbReference type="Google" id="ProtNLM"/>
    </source>
</evidence>
<dbReference type="InterPro" id="IPR049172">
    <property type="entry name" value="DUF6857_pln"/>
</dbReference>
<dbReference type="InterPro" id="IPR048297">
    <property type="entry name" value="DUF936_dom_pln"/>
</dbReference>
<reference evidence="4 5" key="1">
    <citation type="submission" date="2019-01" db="EMBL/GenBank/DDBJ databases">
        <title>Sequencing of cultivated peanut Arachis hypogaea provides insights into genome evolution and oil improvement.</title>
        <authorList>
            <person name="Chen X."/>
        </authorList>
    </citation>
    <scope>NUCLEOTIDE SEQUENCE [LARGE SCALE GENOMIC DNA]</scope>
    <source>
        <strain evidence="5">cv. Fuhuasheng</strain>
        <tissue evidence="4">Leaves</tissue>
    </source>
</reference>
<feature type="compositionally biased region" description="Low complexity" evidence="1">
    <location>
        <begin position="368"/>
        <end position="379"/>
    </location>
</feature>
<dbReference type="Pfam" id="PF06075">
    <property type="entry name" value="DUF936"/>
    <property type="match status" value="1"/>
</dbReference>
<dbReference type="STRING" id="3818.A0A445D887"/>
<accession>A0A445D887</accession>
<keyword evidence="5" id="KW-1185">Reference proteome</keyword>
<dbReference type="PANTHER" id="PTHR31928:SF6">
    <property type="entry name" value="DUF936 DOMAIN-CONTAINING PROTEIN"/>
    <property type="match status" value="1"/>
</dbReference>
<dbReference type="Pfam" id="PF21647">
    <property type="entry name" value="DUF6857"/>
    <property type="match status" value="1"/>
</dbReference>
<evidence type="ECO:0000259" key="3">
    <source>
        <dbReference type="Pfam" id="PF21647"/>
    </source>
</evidence>